<dbReference type="Proteomes" id="UP001500220">
    <property type="component" value="Unassembled WGS sequence"/>
</dbReference>
<protein>
    <submittedName>
        <fullName evidence="4">Uncharacterized protein</fullName>
    </submittedName>
</protein>
<dbReference type="RefSeq" id="WP_229680159.1">
    <property type="nucleotide sequence ID" value="NZ_BAAAHC010000013.1"/>
</dbReference>
<organism evidence="4 5">
    <name type="scientific">Saccharopolyspora thermophila</name>
    <dbReference type="NCBI Taxonomy" id="89367"/>
    <lineage>
        <taxon>Bacteria</taxon>
        <taxon>Bacillati</taxon>
        <taxon>Actinomycetota</taxon>
        <taxon>Actinomycetes</taxon>
        <taxon>Pseudonocardiales</taxon>
        <taxon>Pseudonocardiaceae</taxon>
        <taxon>Saccharopolyspora</taxon>
    </lineage>
</organism>
<feature type="region of interest" description="Disordered" evidence="1">
    <location>
        <begin position="1"/>
        <end position="36"/>
    </location>
</feature>
<keyword evidence="2" id="KW-1133">Transmembrane helix</keyword>
<reference evidence="4" key="3">
    <citation type="submission" date="2020-09" db="EMBL/GenBank/DDBJ databases">
        <authorList>
            <person name="Sun Q."/>
            <person name="Zhou Y."/>
        </authorList>
    </citation>
    <scope>NUCLEOTIDE SEQUENCE</scope>
    <source>
        <strain evidence="4">CGMCC 4.7206</strain>
    </source>
</reference>
<name>A0A917JY83_9PSEU</name>
<accession>A0A917JY83</accession>
<evidence type="ECO:0000313" key="5">
    <source>
        <dbReference type="Proteomes" id="UP000597989"/>
    </source>
</evidence>
<reference evidence="3 6" key="2">
    <citation type="journal article" date="2019" name="Int. J. Syst. Evol. Microbiol.">
        <title>The Global Catalogue of Microorganisms (GCM) 10K type strain sequencing project: providing services to taxonomists for standard genome sequencing and annotation.</title>
        <authorList>
            <consortium name="The Broad Institute Genomics Platform"/>
            <consortium name="The Broad Institute Genome Sequencing Center for Infectious Disease"/>
            <person name="Wu L."/>
            <person name="Ma J."/>
        </authorList>
    </citation>
    <scope>NUCLEOTIDE SEQUENCE [LARGE SCALE GENOMIC DNA]</scope>
    <source>
        <strain evidence="3 6">JCM 10664</strain>
    </source>
</reference>
<evidence type="ECO:0000256" key="1">
    <source>
        <dbReference type="SAM" id="MobiDB-lite"/>
    </source>
</evidence>
<proteinExistence type="predicted"/>
<evidence type="ECO:0000256" key="2">
    <source>
        <dbReference type="SAM" id="Phobius"/>
    </source>
</evidence>
<evidence type="ECO:0000313" key="3">
    <source>
        <dbReference type="EMBL" id="GAA0530309.1"/>
    </source>
</evidence>
<dbReference type="EMBL" id="BAAAHC010000013">
    <property type="protein sequence ID" value="GAA0530309.1"/>
    <property type="molecule type" value="Genomic_DNA"/>
</dbReference>
<reference evidence="3" key="4">
    <citation type="submission" date="2023-12" db="EMBL/GenBank/DDBJ databases">
        <authorList>
            <person name="Sun Q."/>
            <person name="Inoue M."/>
        </authorList>
    </citation>
    <scope>NUCLEOTIDE SEQUENCE</scope>
    <source>
        <strain evidence="3">JCM 10664</strain>
    </source>
</reference>
<keyword evidence="6" id="KW-1185">Reference proteome</keyword>
<feature type="transmembrane region" description="Helical" evidence="2">
    <location>
        <begin position="75"/>
        <end position="105"/>
    </location>
</feature>
<evidence type="ECO:0000313" key="6">
    <source>
        <dbReference type="Proteomes" id="UP001500220"/>
    </source>
</evidence>
<keyword evidence="2" id="KW-0472">Membrane</keyword>
<comment type="caution">
    <text evidence="4">The sequence shown here is derived from an EMBL/GenBank/DDBJ whole genome shotgun (WGS) entry which is preliminary data.</text>
</comment>
<keyword evidence="2" id="KW-0812">Transmembrane</keyword>
<dbReference type="AlphaFoldDB" id="A0A917JY83"/>
<reference evidence="4 5" key="1">
    <citation type="journal article" date="2014" name="Int. J. Syst. Evol. Microbiol.">
        <title>Complete genome sequence of Corynebacterium casei LMG S-19264T (=DSM 44701T), isolated from a smear-ripened cheese.</title>
        <authorList>
            <consortium name="US DOE Joint Genome Institute (JGI-PGF)"/>
            <person name="Walter F."/>
            <person name="Albersmeier A."/>
            <person name="Kalinowski J."/>
            <person name="Ruckert C."/>
        </authorList>
    </citation>
    <scope>NUCLEOTIDE SEQUENCE [LARGE SCALE GENOMIC DNA]</scope>
    <source>
        <strain evidence="4 5">CGMCC 4.7206</strain>
    </source>
</reference>
<dbReference type="Proteomes" id="UP000597989">
    <property type="component" value="Unassembled WGS sequence"/>
</dbReference>
<sequence length="118" mass="12493">MATSTSARQHPAQRTRHGGRTTSAANPKRVQHGASIPVPYLTPQLHTYQIPLPRGEDVTHATQAMRGWMPSGGQALFYGGLAAAAVFSVIEWPVALAIGVGNALVQRSARRQGSAKPS</sequence>
<gene>
    <name evidence="3" type="ORF">GCM10009545_35990</name>
    <name evidence="4" type="ORF">GCM10011581_29090</name>
</gene>
<dbReference type="EMBL" id="BMMT01000009">
    <property type="protein sequence ID" value="GGI90218.1"/>
    <property type="molecule type" value="Genomic_DNA"/>
</dbReference>
<evidence type="ECO:0000313" key="4">
    <source>
        <dbReference type="EMBL" id="GGI90218.1"/>
    </source>
</evidence>